<proteinExistence type="predicted"/>
<dbReference type="RefSeq" id="WP_344525765.1">
    <property type="nucleotide sequence ID" value="NZ_BAAAPE010000005.1"/>
</dbReference>
<keyword evidence="2" id="KW-1185">Reference proteome</keyword>
<evidence type="ECO:0000313" key="2">
    <source>
        <dbReference type="Proteomes" id="UP001500016"/>
    </source>
</evidence>
<accession>A0ABN2VPH8</accession>
<comment type="caution">
    <text evidence="1">The sequence shown here is derived from an EMBL/GenBank/DDBJ whole genome shotgun (WGS) entry which is preliminary data.</text>
</comment>
<dbReference type="Proteomes" id="UP001500016">
    <property type="component" value="Unassembled WGS sequence"/>
</dbReference>
<gene>
    <name evidence="1" type="ORF">GCM10009801_17260</name>
</gene>
<evidence type="ECO:0000313" key="1">
    <source>
        <dbReference type="EMBL" id="GAA2068723.1"/>
    </source>
</evidence>
<sequence>MTSHDDDVLLFRNTMRITDGHLEEFREAVTKAVDFVRQHGPQLMVQTFVDEERMLAHSFQLYRDSDAVRLHWELSDPYIQDVMKHCRVEHFEVFGEPDAEVAAGLRSALGEEGALTFAPRLTGFLRFGDASPGQEDRPGD</sequence>
<protein>
    <recommendedName>
        <fullName evidence="3">ABM domain-containing protein</fullName>
    </recommendedName>
</protein>
<name>A0ABN2VPH8_9ACTN</name>
<evidence type="ECO:0008006" key="3">
    <source>
        <dbReference type="Google" id="ProtNLM"/>
    </source>
</evidence>
<dbReference type="EMBL" id="BAAAPE010000005">
    <property type="protein sequence ID" value="GAA2068723.1"/>
    <property type="molecule type" value="Genomic_DNA"/>
</dbReference>
<reference evidence="1 2" key="1">
    <citation type="journal article" date="2019" name="Int. J. Syst. Evol. Microbiol.">
        <title>The Global Catalogue of Microorganisms (GCM) 10K type strain sequencing project: providing services to taxonomists for standard genome sequencing and annotation.</title>
        <authorList>
            <consortium name="The Broad Institute Genomics Platform"/>
            <consortium name="The Broad Institute Genome Sequencing Center for Infectious Disease"/>
            <person name="Wu L."/>
            <person name="Ma J."/>
        </authorList>
    </citation>
    <scope>NUCLEOTIDE SEQUENCE [LARGE SCALE GENOMIC DNA]</scope>
    <source>
        <strain evidence="1 2">JCM 15478</strain>
    </source>
</reference>
<organism evidence="1 2">
    <name type="scientific">Streptomyces albiaxialis</name>
    <dbReference type="NCBI Taxonomy" id="329523"/>
    <lineage>
        <taxon>Bacteria</taxon>
        <taxon>Bacillati</taxon>
        <taxon>Actinomycetota</taxon>
        <taxon>Actinomycetes</taxon>
        <taxon>Kitasatosporales</taxon>
        <taxon>Streptomycetaceae</taxon>
        <taxon>Streptomyces</taxon>
    </lineage>
</organism>